<dbReference type="OrthoDB" id="8183816at2759"/>
<dbReference type="GO" id="GO:0007623">
    <property type="term" value="P:circadian rhythm"/>
    <property type="evidence" value="ECO:0007669"/>
    <property type="project" value="UniProtKB-ARBA"/>
</dbReference>
<dbReference type="InterPro" id="IPR038606">
    <property type="entry name" value="To_sf"/>
</dbReference>
<keyword evidence="5" id="KW-1185">Reference proteome</keyword>
<dbReference type="FunFam" id="3.15.10.30:FF:000001">
    <property type="entry name" value="Takeout-like protein 1"/>
    <property type="match status" value="1"/>
</dbReference>
<proteinExistence type="inferred from homology"/>
<evidence type="ECO:0000313" key="4">
    <source>
        <dbReference type="EMBL" id="KAG8235710.1"/>
    </source>
</evidence>
<evidence type="ECO:0000256" key="2">
    <source>
        <dbReference type="ARBA" id="ARBA00023108"/>
    </source>
</evidence>
<sequence length="268" mass="30648">MLLPAQIPQHIAAVDMDAFLALISALMFVGLKTQNVAAENLKDYFVNCHPGDQDFDECVRNGINSAKHLMPFGAPEYDLPPFDPFHAKEVLHKRSGPLMQYKLRVLNVLESGWRYSTVTRFKSDLANQKITYEQTFPEKFLSGEYEFEGSLVPVRVNNKGTFNLTLYDYNQTTTVTRRRRDSGIADGNPLTVRIENTGVRDMKIYISNLLRGSTVLEELMGNVINRTWRPFFPLFRPAIDDMVSSAFTLIFSRAFQNFPFEEVFTPAR</sequence>
<dbReference type="EMBL" id="KZ308941">
    <property type="protein sequence ID" value="KAG8235710.1"/>
    <property type="molecule type" value="Genomic_DNA"/>
</dbReference>
<gene>
    <name evidence="4" type="ORF">J437_LFUL015814</name>
</gene>
<dbReference type="PANTHER" id="PTHR11008:SF15">
    <property type="entry name" value="CIRCADIAN CLOCK-CONTROLLED PROTEIN"/>
    <property type="match status" value="1"/>
</dbReference>
<comment type="similarity">
    <text evidence="3">Belongs to the TO family.</text>
</comment>
<comment type="caution">
    <text evidence="4">The sequence shown here is derived from an EMBL/GenBank/DDBJ whole genome shotgun (WGS) entry which is preliminary data.</text>
</comment>
<reference evidence="4" key="1">
    <citation type="submission" date="2013-04" db="EMBL/GenBank/DDBJ databases">
        <authorList>
            <person name="Qu J."/>
            <person name="Murali S.C."/>
            <person name="Bandaranaike D."/>
            <person name="Bellair M."/>
            <person name="Blankenburg K."/>
            <person name="Chao H."/>
            <person name="Dinh H."/>
            <person name="Doddapaneni H."/>
            <person name="Downs B."/>
            <person name="Dugan-Rocha S."/>
            <person name="Elkadiri S."/>
            <person name="Gnanaolivu R.D."/>
            <person name="Hernandez B."/>
            <person name="Javaid M."/>
            <person name="Jayaseelan J.C."/>
            <person name="Lee S."/>
            <person name="Li M."/>
            <person name="Ming W."/>
            <person name="Munidasa M."/>
            <person name="Muniz J."/>
            <person name="Nguyen L."/>
            <person name="Ongeri F."/>
            <person name="Osuji N."/>
            <person name="Pu L.-L."/>
            <person name="Puazo M."/>
            <person name="Qu C."/>
            <person name="Quiroz J."/>
            <person name="Raj R."/>
            <person name="Weissenberger G."/>
            <person name="Xin Y."/>
            <person name="Zou X."/>
            <person name="Han Y."/>
            <person name="Richards S."/>
            <person name="Worley K."/>
            <person name="Muzny D."/>
            <person name="Gibbs R."/>
        </authorList>
    </citation>
    <scope>NUCLEOTIDE SEQUENCE</scope>
    <source>
        <strain evidence="4">Sampled in the wild</strain>
    </source>
</reference>
<dbReference type="SMART" id="SM00700">
    <property type="entry name" value="JHBP"/>
    <property type="match status" value="1"/>
</dbReference>
<dbReference type="AlphaFoldDB" id="A0A8K0KLA9"/>
<keyword evidence="2" id="KW-0090">Biological rhythms</keyword>
<evidence type="ECO:0000256" key="1">
    <source>
        <dbReference type="ARBA" id="ARBA00022729"/>
    </source>
</evidence>
<dbReference type="InterPro" id="IPR010562">
    <property type="entry name" value="Haemolymph_juvenile_hormone-bd"/>
</dbReference>
<evidence type="ECO:0000256" key="3">
    <source>
        <dbReference type="ARBA" id="ARBA00060902"/>
    </source>
</evidence>
<dbReference type="GO" id="GO:0005615">
    <property type="term" value="C:extracellular space"/>
    <property type="evidence" value="ECO:0007669"/>
    <property type="project" value="TreeGrafter"/>
</dbReference>
<keyword evidence="1" id="KW-0732">Signal</keyword>
<protein>
    <submittedName>
        <fullName evidence="4">Uncharacterized protein</fullName>
    </submittedName>
</protein>
<accession>A0A8K0KLA9</accession>
<name>A0A8K0KLA9_LADFU</name>
<evidence type="ECO:0000313" key="5">
    <source>
        <dbReference type="Proteomes" id="UP000792457"/>
    </source>
</evidence>
<dbReference type="Proteomes" id="UP000792457">
    <property type="component" value="Unassembled WGS sequence"/>
</dbReference>
<reference evidence="4" key="2">
    <citation type="submission" date="2017-10" db="EMBL/GenBank/DDBJ databases">
        <title>Ladona fulva Genome sequencing and assembly.</title>
        <authorList>
            <person name="Murali S."/>
            <person name="Richards S."/>
            <person name="Bandaranaike D."/>
            <person name="Bellair M."/>
            <person name="Blankenburg K."/>
            <person name="Chao H."/>
            <person name="Dinh H."/>
            <person name="Doddapaneni H."/>
            <person name="Dugan-Rocha S."/>
            <person name="Elkadiri S."/>
            <person name="Gnanaolivu R."/>
            <person name="Hernandez B."/>
            <person name="Skinner E."/>
            <person name="Javaid M."/>
            <person name="Lee S."/>
            <person name="Li M."/>
            <person name="Ming W."/>
            <person name="Munidasa M."/>
            <person name="Muniz J."/>
            <person name="Nguyen L."/>
            <person name="Hughes D."/>
            <person name="Osuji N."/>
            <person name="Pu L.-L."/>
            <person name="Puazo M."/>
            <person name="Qu C."/>
            <person name="Quiroz J."/>
            <person name="Raj R."/>
            <person name="Weissenberger G."/>
            <person name="Xin Y."/>
            <person name="Zou X."/>
            <person name="Han Y."/>
            <person name="Worley K."/>
            <person name="Muzny D."/>
            <person name="Gibbs R."/>
        </authorList>
    </citation>
    <scope>NUCLEOTIDE SEQUENCE</scope>
    <source>
        <strain evidence="4">Sampled in the wild</strain>
    </source>
</reference>
<organism evidence="4 5">
    <name type="scientific">Ladona fulva</name>
    <name type="common">Scarce chaser dragonfly</name>
    <name type="synonym">Libellula fulva</name>
    <dbReference type="NCBI Taxonomy" id="123851"/>
    <lineage>
        <taxon>Eukaryota</taxon>
        <taxon>Metazoa</taxon>
        <taxon>Ecdysozoa</taxon>
        <taxon>Arthropoda</taxon>
        <taxon>Hexapoda</taxon>
        <taxon>Insecta</taxon>
        <taxon>Pterygota</taxon>
        <taxon>Palaeoptera</taxon>
        <taxon>Odonata</taxon>
        <taxon>Epiprocta</taxon>
        <taxon>Anisoptera</taxon>
        <taxon>Libelluloidea</taxon>
        <taxon>Libellulidae</taxon>
        <taxon>Ladona</taxon>
    </lineage>
</organism>
<dbReference type="Pfam" id="PF06585">
    <property type="entry name" value="JHBP"/>
    <property type="match status" value="1"/>
</dbReference>
<dbReference type="PANTHER" id="PTHR11008">
    <property type="entry name" value="PROTEIN TAKEOUT-LIKE PROTEIN"/>
    <property type="match status" value="1"/>
</dbReference>
<dbReference type="Gene3D" id="3.15.10.30">
    <property type="entry name" value="Haemolymph juvenile hormone binding protein"/>
    <property type="match status" value="1"/>
</dbReference>